<dbReference type="KEGG" id="mpec:B9O19_01078"/>
<organism evidence="1 2">
    <name type="scientific">Monoglobus pectinilyticus</name>
    <dbReference type="NCBI Taxonomy" id="1981510"/>
    <lineage>
        <taxon>Bacteria</taxon>
        <taxon>Bacillati</taxon>
        <taxon>Bacillota</taxon>
        <taxon>Clostridia</taxon>
        <taxon>Monoglobales</taxon>
        <taxon>Monoglobaceae</taxon>
        <taxon>Monoglobus</taxon>
    </lineage>
</organism>
<gene>
    <name evidence="1" type="ORF">B9O19_01078</name>
</gene>
<dbReference type="GeneID" id="98063684"/>
<reference evidence="1 2" key="1">
    <citation type="submission" date="2017-04" db="EMBL/GenBank/DDBJ databases">
        <title>Monoglobus pectinilyticus 14 draft genome.</title>
        <authorList>
            <person name="Kim C."/>
            <person name="Rosendale D.I."/>
            <person name="Kelly W.J."/>
            <person name="Tannock G.W."/>
            <person name="Patchett M.L."/>
            <person name="Jordens J.Z."/>
        </authorList>
    </citation>
    <scope>NUCLEOTIDE SEQUENCE [LARGE SCALE GENOMIC DNA]</scope>
    <source>
        <strain evidence="1 2">14</strain>
    </source>
</reference>
<evidence type="ECO:0000313" key="1">
    <source>
        <dbReference type="EMBL" id="AUO19243.1"/>
    </source>
</evidence>
<dbReference type="Proteomes" id="UP000235589">
    <property type="component" value="Chromosome"/>
</dbReference>
<name>A0A2K9P1V5_9FIRM</name>
<accession>A0A2K9P1V5</accession>
<sequence length="47" mass="5716">MKYYPIGTVVVLKNGTWPFMSYERQQITKKSCYIIRLCWMPLSTRFH</sequence>
<dbReference type="AlphaFoldDB" id="A0A2K9P1V5"/>
<proteinExistence type="predicted"/>
<protein>
    <submittedName>
        <fullName evidence="1">Uncharacterized protein</fullName>
    </submittedName>
</protein>
<keyword evidence="2" id="KW-1185">Reference proteome</keyword>
<dbReference type="RefSeq" id="WP_154058629.1">
    <property type="nucleotide sequence ID" value="NZ_CP020991.1"/>
</dbReference>
<evidence type="ECO:0000313" key="2">
    <source>
        <dbReference type="Proteomes" id="UP000235589"/>
    </source>
</evidence>
<dbReference type="EMBL" id="CP020991">
    <property type="protein sequence ID" value="AUO19243.1"/>
    <property type="molecule type" value="Genomic_DNA"/>
</dbReference>